<evidence type="ECO:0008006" key="6">
    <source>
        <dbReference type="Google" id="ProtNLM"/>
    </source>
</evidence>
<dbReference type="OrthoDB" id="4500971at2759"/>
<dbReference type="Gene3D" id="3.20.120.10">
    <property type="entry name" value="Hydrophobin"/>
    <property type="match status" value="1"/>
</dbReference>
<dbReference type="Proteomes" id="UP000248405">
    <property type="component" value="Unassembled WGS sequence"/>
</dbReference>
<protein>
    <recommendedName>
        <fullName evidence="6">Hydrophobin</fullName>
    </recommendedName>
</protein>
<keyword evidence="5" id="KW-1185">Reference proteome</keyword>
<sequence length="88" mass="9238">MKIFAIPLLIATASSLTAASSLCPLNNTPKCCTVEGSDLFPTRCVELSTTPTSAAELNSICKAQQKEARCCVQSETLLEDVCSQVIGA</sequence>
<accession>A0A319C4X1</accession>
<dbReference type="GeneID" id="37212404"/>
<dbReference type="EMBL" id="KZ821648">
    <property type="protein sequence ID" value="PYH63832.1"/>
    <property type="molecule type" value="Genomic_DNA"/>
</dbReference>
<evidence type="ECO:0000313" key="4">
    <source>
        <dbReference type="EMBL" id="PYH63832.1"/>
    </source>
</evidence>
<name>A0A319C4X1_ASPVC</name>
<dbReference type="Pfam" id="PF06766">
    <property type="entry name" value="Hydrophobin_2"/>
    <property type="match status" value="1"/>
</dbReference>
<reference evidence="4" key="1">
    <citation type="submission" date="2016-12" db="EMBL/GenBank/DDBJ databases">
        <title>The genomes of Aspergillus section Nigri reveals drivers in fungal speciation.</title>
        <authorList>
            <consortium name="DOE Joint Genome Institute"/>
            <person name="Vesth T.C."/>
            <person name="Nybo J."/>
            <person name="Theobald S."/>
            <person name="Brandl J."/>
            <person name="Frisvad J.C."/>
            <person name="Nielsen K.F."/>
            <person name="Lyhne E.K."/>
            <person name="Kogle M.E."/>
            <person name="Kuo A."/>
            <person name="Riley R."/>
            <person name="Clum A."/>
            <person name="Nolan M."/>
            <person name="Lipzen A."/>
            <person name="Salamov A."/>
            <person name="Henrissat B."/>
            <person name="Wiebenga A."/>
            <person name="De Vries R.P."/>
            <person name="Grigoriev I.V."/>
            <person name="Mortensen U.H."/>
            <person name="Andersen M.R."/>
            <person name="Baker S.E."/>
        </authorList>
    </citation>
    <scope>NUCLEOTIDE SEQUENCE [LARGE SCALE GENOMIC DNA]</scope>
    <source>
        <strain evidence="4">CBS 113365</strain>
    </source>
</reference>
<proteinExistence type="inferred from homology"/>
<keyword evidence="3" id="KW-0732">Signal</keyword>
<dbReference type="InterPro" id="IPR036686">
    <property type="entry name" value="Class_II_Hydrophobin_sf"/>
</dbReference>
<keyword evidence="2" id="KW-1015">Disulfide bond</keyword>
<feature type="chain" id="PRO_5016351856" description="Hydrophobin" evidence="3">
    <location>
        <begin position="20"/>
        <end position="88"/>
    </location>
</feature>
<evidence type="ECO:0000313" key="5">
    <source>
        <dbReference type="Proteomes" id="UP000248405"/>
    </source>
</evidence>
<comment type="similarity">
    <text evidence="1">Belongs to the cerato-ulmin hydrophobin family.</text>
</comment>
<evidence type="ECO:0000256" key="2">
    <source>
        <dbReference type="ARBA" id="ARBA00023157"/>
    </source>
</evidence>
<evidence type="ECO:0000256" key="3">
    <source>
        <dbReference type="SAM" id="SignalP"/>
    </source>
</evidence>
<gene>
    <name evidence="4" type="ORF">BO88DRAFT_408838</name>
</gene>
<evidence type="ECO:0000256" key="1">
    <source>
        <dbReference type="ARBA" id="ARBA00009576"/>
    </source>
</evidence>
<dbReference type="InterPro" id="IPR010636">
    <property type="entry name" value="Class_II_hydrophobin"/>
</dbReference>
<dbReference type="SUPFAM" id="SSF101751">
    <property type="entry name" value="Hydrophobin II, HfbII"/>
    <property type="match status" value="1"/>
</dbReference>
<feature type="signal peptide" evidence="3">
    <location>
        <begin position="1"/>
        <end position="19"/>
    </location>
</feature>
<dbReference type="GO" id="GO:0005576">
    <property type="term" value="C:extracellular region"/>
    <property type="evidence" value="ECO:0007669"/>
    <property type="project" value="InterPro"/>
</dbReference>
<dbReference type="RefSeq" id="XP_025557626.1">
    <property type="nucleotide sequence ID" value="XM_025707812.1"/>
</dbReference>
<organism evidence="4 5">
    <name type="scientific">Aspergillus vadensis (strain CBS 113365 / IMI 142717 / IBT 24658)</name>
    <dbReference type="NCBI Taxonomy" id="1448311"/>
    <lineage>
        <taxon>Eukaryota</taxon>
        <taxon>Fungi</taxon>
        <taxon>Dikarya</taxon>
        <taxon>Ascomycota</taxon>
        <taxon>Pezizomycotina</taxon>
        <taxon>Eurotiomycetes</taxon>
        <taxon>Eurotiomycetidae</taxon>
        <taxon>Eurotiales</taxon>
        <taxon>Aspergillaceae</taxon>
        <taxon>Aspergillus</taxon>
        <taxon>Aspergillus subgen. Circumdati</taxon>
    </lineage>
</organism>
<dbReference type="AlphaFoldDB" id="A0A319C4X1"/>